<dbReference type="Gene3D" id="1.10.150.130">
    <property type="match status" value="1"/>
</dbReference>
<evidence type="ECO:0000256" key="1">
    <source>
        <dbReference type="ARBA" id="ARBA00003283"/>
    </source>
</evidence>
<feature type="region of interest" description="Disordered" evidence="7">
    <location>
        <begin position="407"/>
        <end position="433"/>
    </location>
</feature>
<dbReference type="PANTHER" id="PTHR30629:SF2">
    <property type="entry name" value="PROPHAGE INTEGRASE INTS-RELATED"/>
    <property type="match status" value="1"/>
</dbReference>
<dbReference type="GeneID" id="93229685"/>
<dbReference type="AlphaFoldDB" id="A0A2U1CD60"/>
<feature type="domain" description="Core-binding (CB)" evidence="9">
    <location>
        <begin position="78"/>
        <end position="161"/>
    </location>
</feature>
<dbReference type="InterPro" id="IPR002104">
    <property type="entry name" value="Integrase_catalytic"/>
</dbReference>
<dbReference type="Pfam" id="PF00589">
    <property type="entry name" value="Phage_integrase"/>
    <property type="match status" value="1"/>
</dbReference>
<dbReference type="InterPro" id="IPR004107">
    <property type="entry name" value="Integrase_SAM-like_N"/>
</dbReference>
<proteinExistence type="inferred from homology"/>
<feature type="domain" description="Tyr recombinase" evidence="8">
    <location>
        <begin position="183"/>
        <end position="398"/>
    </location>
</feature>
<dbReference type="OrthoDB" id="9785687at2"/>
<dbReference type="CDD" id="cd00796">
    <property type="entry name" value="INT_Rci_Hp1_C"/>
    <property type="match status" value="1"/>
</dbReference>
<dbReference type="Gene3D" id="1.10.443.10">
    <property type="entry name" value="Intergrase catalytic core"/>
    <property type="match status" value="1"/>
</dbReference>
<evidence type="ECO:0000313" key="11">
    <source>
        <dbReference type="Proteomes" id="UP000245778"/>
    </source>
</evidence>
<dbReference type="RefSeq" id="WP_116721805.1">
    <property type="nucleotide sequence ID" value="NZ_CAMREZ010000001.1"/>
</dbReference>
<evidence type="ECO:0000256" key="3">
    <source>
        <dbReference type="ARBA" id="ARBA00022908"/>
    </source>
</evidence>
<dbReference type="Pfam" id="PF14657">
    <property type="entry name" value="Arm-DNA-bind_4"/>
    <property type="match status" value="1"/>
</dbReference>
<organism evidence="10 11">
    <name type="scientific">Intestinimonas butyriciproducens</name>
    <dbReference type="NCBI Taxonomy" id="1297617"/>
    <lineage>
        <taxon>Bacteria</taxon>
        <taxon>Bacillati</taxon>
        <taxon>Bacillota</taxon>
        <taxon>Clostridia</taxon>
        <taxon>Eubacteriales</taxon>
        <taxon>Intestinimonas</taxon>
    </lineage>
</organism>
<evidence type="ECO:0000313" key="10">
    <source>
        <dbReference type="EMBL" id="PVY58727.1"/>
    </source>
</evidence>
<protein>
    <submittedName>
        <fullName evidence="10">Integrase</fullName>
    </submittedName>
</protein>
<dbReference type="InterPro" id="IPR028259">
    <property type="entry name" value="AP2-like_int_N"/>
</dbReference>
<name>A0A2U1CD60_9FIRM</name>
<dbReference type="InterPro" id="IPR050808">
    <property type="entry name" value="Phage_Integrase"/>
</dbReference>
<evidence type="ECO:0000256" key="2">
    <source>
        <dbReference type="ARBA" id="ARBA00008857"/>
    </source>
</evidence>
<dbReference type="PROSITE" id="PS51900">
    <property type="entry name" value="CB"/>
    <property type="match status" value="1"/>
</dbReference>
<dbReference type="SUPFAM" id="SSF56349">
    <property type="entry name" value="DNA breaking-rejoining enzymes"/>
    <property type="match status" value="1"/>
</dbReference>
<evidence type="ECO:0000259" key="9">
    <source>
        <dbReference type="PROSITE" id="PS51900"/>
    </source>
</evidence>
<accession>A0A2U1CD60</accession>
<dbReference type="EMBL" id="QEKK01000003">
    <property type="protein sequence ID" value="PVY58727.1"/>
    <property type="molecule type" value="Genomic_DNA"/>
</dbReference>
<dbReference type="PANTHER" id="PTHR30629">
    <property type="entry name" value="PROPHAGE INTEGRASE"/>
    <property type="match status" value="1"/>
</dbReference>
<dbReference type="GO" id="GO:0003677">
    <property type="term" value="F:DNA binding"/>
    <property type="evidence" value="ECO:0007669"/>
    <property type="project" value="UniProtKB-UniRule"/>
</dbReference>
<evidence type="ECO:0000256" key="6">
    <source>
        <dbReference type="PROSITE-ProRule" id="PRU01248"/>
    </source>
</evidence>
<comment type="function">
    <text evidence="1">Site-specific tyrosine recombinase, which acts by catalyzing the cutting and rejoining of the recombining DNA molecules.</text>
</comment>
<evidence type="ECO:0000256" key="4">
    <source>
        <dbReference type="ARBA" id="ARBA00023125"/>
    </source>
</evidence>
<feature type="compositionally biased region" description="Low complexity" evidence="7">
    <location>
        <begin position="409"/>
        <end position="421"/>
    </location>
</feature>
<reference evidence="10 11" key="1">
    <citation type="submission" date="2018-04" db="EMBL/GenBank/DDBJ databases">
        <title>Genomic Encyclopedia of Type Strains, Phase IV (KMG-IV): sequencing the most valuable type-strain genomes for metagenomic binning, comparative biology and taxonomic classification.</title>
        <authorList>
            <person name="Goeker M."/>
        </authorList>
    </citation>
    <scope>NUCLEOTIDE SEQUENCE [LARGE SCALE GENOMIC DNA]</scope>
    <source>
        <strain evidence="10 11">DSM 26588</strain>
    </source>
</reference>
<keyword evidence="3" id="KW-0229">DNA integration</keyword>
<dbReference type="Pfam" id="PF14659">
    <property type="entry name" value="Phage_int_SAM_3"/>
    <property type="match status" value="1"/>
</dbReference>
<dbReference type="InterPro" id="IPR044068">
    <property type="entry name" value="CB"/>
</dbReference>
<evidence type="ECO:0000259" key="8">
    <source>
        <dbReference type="PROSITE" id="PS51898"/>
    </source>
</evidence>
<feature type="region of interest" description="Disordered" evidence="7">
    <location>
        <begin position="1"/>
        <end position="20"/>
    </location>
</feature>
<dbReference type="PROSITE" id="PS51898">
    <property type="entry name" value="TYR_RECOMBINASE"/>
    <property type="match status" value="1"/>
</dbReference>
<dbReference type="InterPro" id="IPR013762">
    <property type="entry name" value="Integrase-like_cat_sf"/>
</dbReference>
<comment type="caution">
    <text evidence="10">The sequence shown here is derived from an EMBL/GenBank/DDBJ whole genome shotgun (WGS) entry which is preliminary data.</text>
</comment>
<sequence length="433" mass="48760">MAVSSRQVQNKRDGNGVLTGKPGTVYDVNIKYNAPDGRKSYMKRGFATKKEATQHEAEMKTKLLNPTYTPTNSAQGKQTVKEYMEDWIETHGKANLRPSTYASYQGWIKNHIVPNIGHVQLNQLSPAMLDKLFQQLFDKGLSNSSVKYTQRILSVALEAARKYHYIETNPARDIITKFGKQGKTPDPYTIEQMQEFMSKVIGTEWEMPVMLAGMYGLRLSEILGLRWKNVDFQNNTFGVVEQLPFNLPAGTKEVAEMAPTKSNDRILPITDQTRLYFEQQLALQERRKELTAASGAPYYDNDLVVAKPDGAPFRRDTVSTAFGQLIRHLELPHLRFHDLRHTAATNMHQLTGDFYTVGEILGHTLKGIGMSLGISTNFDAVTAQYVDVRLNRKKTVLETYHKALHPQKEAAAAAKPAPTAKKPGRKKSSEMEL</sequence>
<dbReference type="Proteomes" id="UP000245778">
    <property type="component" value="Unassembled WGS sequence"/>
</dbReference>
<evidence type="ECO:0000256" key="7">
    <source>
        <dbReference type="SAM" id="MobiDB-lite"/>
    </source>
</evidence>
<dbReference type="GO" id="GO:0015074">
    <property type="term" value="P:DNA integration"/>
    <property type="evidence" value="ECO:0007669"/>
    <property type="project" value="UniProtKB-KW"/>
</dbReference>
<comment type="similarity">
    <text evidence="2">Belongs to the 'phage' integrase family.</text>
</comment>
<dbReference type="InterPro" id="IPR010998">
    <property type="entry name" value="Integrase_recombinase_N"/>
</dbReference>
<evidence type="ECO:0000256" key="5">
    <source>
        <dbReference type="ARBA" id="ARBA00023172"/>
    </source>
</evidence>
<dbReference type="InterPro" id="IPR011010">
    <property type="entry name" value="DNA_brk_join_enz"/>
</dbReference>
<keyword evidence="5" id="KW-0233">DNA recombination</keyword>
<gene>
    <name evidence="10" type="ORF">C7373_10313</name>
</gene>
<keyword evidence="4 6" id="KW-0238">DNA-binding</keyword>
<dbReference type="GO" id="GO:0006310">
    <property type="term" value="P:DNA recombination"/>
    <property type="evidence" value="ECO:0007669"/>
    <property type="project" value="UniProtKB-KW"/>
</dbReference>